<feature type="domain" description="RING-type" evidence="6">
    <location>
        <begin position="202"/>
        <end position="252"/>
    </location>
</feature>
<evidence type="ECO:0000256" key="2">
    <source>
        <dbReference type="ARBA" id="ARBA00022771"/>
    </source>
</evidence>
<evidence type="ECO:0000256" key="5">
    <source>
        <dbReference type="SAM" id="Phobius"/>
    </source>
</evidence>
<keyword evidence="3" id="KW-0862">Zinc</keyword>
<dbReference type="PROSITE" id="PS50089">
    <property type="entry name" value="ZF_RING_2"/>
    <property type="match status" value="1"/>
</dbReference>
<dbReference type="GO" id="GO:0016567">
    <property type="term" value="P:protein ubiquitination"/>
    <property type="evidence" value="ECO:0007669"/>
    <property type="project" value="TreeGrafter"/>
</dbReference>
<keyword evidence="5" id="KW-0472">Membrane</keyword>
<dbReference type="AlphaFoldDB" id="A0AAW1AQM3"/>
<dbReference type="PROSITE" id="PS00518">
    <property type="entry name" value="ZF_RING_1"/>
    <property type="match status" value="1"/>
</dbReference>
<keyword evidence="5" id="KW-1133">Transmembrane helix</keyword>
<protein>
    <submittedName>
        <fullName evidence="7">RING finger protein</fullName>
    </submittedName>
</protein>
<dbReference type="PANTHER" id="PTHR22791">
    <property type="entry name" value="RING-TYPE DOMAIN-CONTAINING PROTEIN"/>
    <property type="match status" value="1"/>
</dbReference>
<dbReference type="GO" id="GO:0008270">
    <property type="term" value="F:zinc ion binding"/>
    <property type="evidence" value="ECO:0007669"/>
    <property type="project" value="UniProtKB-KW"/>
</dbReference>
<dbReference type="EMBL" id="JAOTOJ010000017">
    <property type="protein sequence ID" value="KAK9392039.1"/>
    <property type="molecule type" value="Genomic_DNA"/>
</dbReference>
<keyword evidence="1" id="KW-0479">Metal-binding</keyword>
<name>A0AAW1AQM3_CROAD</name>
<evidence type="ECO:0000256" key="1">
    <source>
        <dbReference type="ARBA" id="ARBA00022723"/>
    </source>
</evidence>
<proteinExistence type="predicted"/>
<dbReference type="SUPFAM" id="SSF57850">
    <property type="entry name" value="RING/U-box"/>
    <property type="match status" value="1"/>
</dbReference>
<dbReference type="CDD" id="cd16556">
    <property type="entry name" value="RING-HC_RNF183-like"/>
    <property type="match status" value="1"/>
</dbReference>
<feature type="transmembrane region" description="Helical" evidence="5">
    <location>
        <begin position="342"/>
        <end position="360"/>
    </location>
</feature>
<dbReference type="SMART" id="SM00184">
    <property type="entry name" value="RING"/>
    <property type="match status" value="1"/>
</dbReference>
<dbReference type="InterPro" id="IPR051435">
    <property type="entry name" value="RING_finger_E3_ubiq-ligases"/>
</dbReference>
<keyword evidence="2 4" id="KW-0863">Zinc-finger</keyword>
<dbReference type="Pfam" id="PF13445">
    <property type="entry name" value="zf-RING_UBOX"/>
    <property type="match status" value="1"/>
</dbReference>
<reference evidence="7 8" key="1">
    <citation type="journal article" date="2024" name="Proc. Natl. Acad. Sci. U.S.A.">
        <title>The genetic regulatory architecture and epigenomic basis for age-related changes in rattlesnake venom.</title>
        <authorList>
            <person name="Hogan M.P."/>
            <person name="Holding M.L."/>
            <person name="Nystrom G.S."/>
            <person name="Colston T.J."/>
            <person name="Bartlett D.A."/>
            <person name="Mason A.J."/>
            <person name="Ellsworth S.A."/>
            <person name="Rautsaw R.M."/>
            <person name="Lawrence K.C."/>
            <person name="Strickland J.L."/>
            <person name="He B."/>
            <person name="Fraser P."/>
            <person name="Margres M.J."/>
            <person name="Gilbert D.M."/>
            <person name="Gibbs H.L."/>
            <person name="Parkinson C.L."/>
            <person name="Rokyta D.R."/>
        </authorList>
    </citation>
    <scope>NUCLEOTIDE SEQUENCE [LARGE SCALE GENOMIC DNA]</scope>
    <source>
        <strain evidence="7">DRR0105</strain>
    </source>
</reference>
<dbReference type="PANTHER" id="PTHR22791:SF4">
    <property type="entry name" value="RING FINGER PROTEIN 223"/>
    <property type="match status" value="1"/>
</dbReference>
<accession>A0AAW1AQM3</accession>
<dbReference type="InterPro" id="IPR017907">
    <property type="entry name" value="Znf_RING_CS"/>
</dbReference>
<keyword evidence="5" id="KW-0812">Transmembrane</keyword>
<dbReference type="InterPro" id="IPR027370">
    <property type="entry name" value="Znf-RING_euk"/>
</dbReference>
<evidence type="ECO:0000313" key="8">
    <source>
        <dbReference type="Proteomes" id="UP001474421"/>
    </source>
</evidence>
<dbReference type="Proteomes" id="UP001474421">
    <property type="component" value="Unassembled WGS sequence"/>
</dbReference>
<dbReference type="Gene3D" id="3.30.40.10">
    <property type="entry name" value="Zinc/RING finger domain, C3HC4 (zinc finger)"/>
    <property type="match status" value="1"/>
</dbReference>
<evidence type="ECO:0000256" key="3">
    <source>
        <dbReference type="ARBA" id="ARBA00022833"/>
    </source>
</evidence>
<keyword evidence="8" id="KW-1185">Reference proteome</keyword>
<evidence type="ECO:0000256" key="4">
    <source>
        <dbReference type="PROSITE-ProRule" id="PRU00175"/>
    </source>
</evidence>
<gene>
    <name evidence="7" type="ORF">NXF25_017626</name>
</gene>
<evidence type="ECO:0000313" key="7">
    <source>
        <dbReference type="EMBL" id="KAK9392039.1"/>
    </source>
</evidence>
<dbReference type="GO" id="GO:0061630">
    <property type="term" value="F:ubiquitin protein ligase activity"/>
    <property type="evidence" value="ECO:0007669"/>
    <property type="project" value="TreeGrafter"/>
</dbReference>
<dbReference type="InterPro" id="IPR013083">
    <property type="entry name" value="Znf_RING/FYVE/PHD"/>
</dbReference>
<dbReference type="InterPro" id="IPR001841">
    <property type="entry name" value="Znf_RING"/>
</dbReference>
<comment type="caution">
    <text evidence="7">The sequence shown here is derived from an EMBL/GenBank/DDBJ whole genome shotgun (WGS) entry which is preliminary data.</text>
</comment>
<sequence>MSSPGECELFLKLGNGAGDSSLKREISWDVLAVQKLLQPVVFVNTRSHAPSWEASQPEAQQPHLAKAEDRVSACKPMVERRFIYVCGRLCVRPANAAPQANRVSSRTARDPLRSTGWGSVMSCFTQVWHTEVPESPPSTPQSPIPAAPHERPIPLIPIVITSPSEENRPAVCSPVGSLVGSPVDGKTRLGSPTDRPTSPIECSICFNTYDNLFKTPKVLHCHHTFCLECLARLTAALPPNRVEDQLPCPFCRQLTEIPLEGAPGLRTSKEVMATLPPELQKEKQLWMEGTKLCCRQSSDPENAHTCITIDIAPSKPEVPETPTEGVIGRLSRCSICDDWKRVLLLSVLIIILFCIILWPVQCIVKTGNLKCLNKFTLPRPNYVPYHLTTPAPVLDHTKFME</sequence>
<evidence type="ECO:0000259" key="6">
    <source>
        <dbReference type="PROSITE" id="PS50089"/>
    </source>
</evidence>
<organism evidence="7 8">
    <name type="scientific">Crotalus adamanteus</name>
    <name type="common">Eastern diamondback rattlesnake</name>
    <dbReference type="NCBI Taxonomy" id="8729"/>
    <lineage>
        <taxon>Eukaryota</taxon>
        <taxon>Metazoa</taxon>
        <taxon>Chordata</taxon>
        <taxon>Craniata</taxon>
        <taxon>Vertebrata</taxon>
        <taxon>Euteleostomi</taxon>
        <taxon>Lepidosauria</taxon>
        <taxon>Squamata</taxon>
        <taxon>Bifurcata</taxon>
        <taxon>Unidentata</taxon>
        <taxon>Episquamata</taxon>
        <taxon>Toxicofera</taxon>
        <taxon>Serpentes</taxon>
        <taxon>Colubroidea</taxon>
        <taxon>Viperidae</taxon>
        <taxon>Crotalinae</taxon>
        <taxon>Crotalus</taxon>
    </lineage>
</organism>